<dbReference type="HOGENOM" id="CLU_028690_1_0_1"/>
<evidence type="ECO:0000313" key="2">
    <source>
        <dbReference type="Proteomes" id="UP000054321"/>
    </source>
</evidence>
<accession>A0A0C3GXC1</accession>
<evidence type="ECO:0008006" key="3">
    <source>
        <dbReference type="Google" id="ProtNLM"/>
    </source>
</evidence>
<dbReference type="FunCoup" id="A0A0C3GXC1">
    <property type="interactions" value="47"/>
</dbReference>
<dbReference type="OrthoDB" id="3257538at2759"/>
<keyword evidence="2" id="KW-1185">Reference proteome</keyword>
<dbReference type="EMBL" id="KN832888">
    <property type="protein sequence ID" value="KIM94941.1"/>
    <property type="molecule type" value="Genomic_DNA"/>
</dbReference>
<reference evidence="2" key="2">
    <citation type="submission" date="2015-01" db="EMBL/GenBank/DDBJ databases">
        <title>Evolutionary Origins and Diversification of the Mycorrhizal Mutualists.</title>
        <authorList>
            <consortium name="DOE Joint Genome Institute"/>
            <consortium name="Mycorrhizal Genomics Consortium"/>
            <person name="Kohler A."/>
            <person name="Kuo A."/>
            <person name="Nagy L.G."/>
            <person name="Floudas D."/>
            <person name="Copeland A."/>
            <person name="Barry K.W."/>
            <person name="Cichocki N."/>
            <person name="Veneault-Fourrey C."/>
            <person name="LaButti K."/>
            <person name="Lindquist E.A."/>
            <person name="Lipzen A."/>
            <person name="Lundell T."/>
            <person name="Morin E."/>
            <person name="Murat C."/>
            <person name="Riley R."/>
            <person name="Ohm R."/>
            <person name="Sun H."/>
            <person name="Tunlid A."/>
            <person name="Henrissat B."/>
            <person name="Grigoriev I.V."/>
            <person name="Hibbett D.S."/>
            <person name="Martin F."/>
        </authorList>
    </citation>
    <scope>NUCLEOTIDE SEQUENCE [LARGE SCALE GENOMIC DNA]</scope>
    <source>
        <strain evidence="2">Zn</strain>
    </source>
</reference>
<dbReference type="FunFam" id="3.10.129.10:FF:000112">
    <property type="entry name" value="YALI0A19096p"/>
    <property type="match status" value="1"/>
</dbReference>
<dbReference type="STRING" id="913774.A0A0C3GXC1"/>
<organism evidence="1 2">
    <name type="scientific">Oidiodendron maius (strain Zn)</name>
    <dbReference type="NCBI Taxonomy" id="913774"/>
    <lineage>
        <taxon>Eukaryota</taxon>
        <taxon>Fungi</taxon>
        <taxon>Dikarya</taxon>
        <taxon>Ascomycota</taxon>
        <taxon>Pezizomycotina</taxon>
        <taxon>Leotiomycetes</taxon>
        <taxon>Leotiomycetes incertae sedis</taxon>
        <taxon>Myxotrichaceae</taxon>
        <taxon>Oidiodendron</taxon>
    </lineage>
</organism>
<gene>
    <name evidence="1" type="ORF">OIDMADRAFT_206770</name>
</gene>
<reference evidence="1 2" key="1">
    <citation type="submission" date="2014-04" db="EMBL/GenBank/DDBJ databases">
        <authorList>
            <consortium name="DOE Joint Genome Institute"/>
            <person name="Kuo A."/>
            <person name="Martino E."/>
            <person name="Perotto S."/>
            <person name="Kohler A."/>
            <person name="Nagy L.G."/>
            <person name="Floudas D."/>
            <person name="Copeland A."/>
            <person name="Barry K.W."/>
            <person name="Cichocki N."/>
            <person name="Veneault-Fourrey C."/>
            <person name="LaButti K."/>
            <person name="Lindquist E.A."/>
            <person name="Lipzen A."/>
            <person name="Lundell T."/>
            <person name="Morin E."/>
            <person name="Murat C."/>
            <person name="Sun H."/>
            <person name="Tunlid A."/>
            <person name="Henrissat B."/>
            <person name="Grigoriev I.V."/>
            <person name="Hibbett D.S."/>
            <person name="Martin F."/>
            <person name="Nordberg H.P."/>
            <person name="Cantor M.N."/>
            <person name="Hua S.X."/>
        </authorList>
    </citation>
    <scope>NUCLEOTIDE SEQUENCE [LARGE SCALE GENOMIC DNA]</scope>
    <source>
        <strain evidence="1 2">Zn</strain>
    </source>
</reference>
<evidence type="ECO:0000313" key="1">
    <source>
        <dbReference type="EMBL" id="KIM94941.1"/>
    </source>
</evidence>
<dbReference type="PANTHER" id="PTHR28152">
    <property type="entry name" value="HYDROXYACYL-THIOESTER DEHYDRATASE TYPE 2, MITOCHONDRIAL"/>
    <property type="match status" value="1"/>
</dbReference>
<dbReference type="Gene3D" id="3.10.129.10">
    <property type="entry name" value="Hotdog Thioesterase"/>
    <property type="match status" value="1"/>
</dbReference>
<dbReference type="InterPro" id="IPR029069">
    <property type="entry name" value="HotDog_dom_sf"/>
</dbReference>
<dbReference type="PANTHER" id="PTHR28152:SF1">
    <property type="entry name" value="HYDROXYACYL-THIOESTER DEHYDRATASE TYPE 2, MITOCHONDRIAL"/>
    <property type="match status" value="1"/>
</dbReference>
<dbReference type="InParanoid" id="A0A0C3GXC1"/>
<dbReference type="Proteomes" id="UP000054321">
    <property type="component" value="Unassembled WGS sequence"/>
</dbReference>
<dbReference type="InterPro" id="IPR052741">
    <property type="entry name" value="Mitochondrial_HTD2"/>
</dbReference>
<protein>
    <recommendedName>
        <fullName evidence="3">MaoC-like domain-containing protein</fullName>
    </recommendedName>
</protein>
<sequence length="380" mass="42808">MKPMLLHFSRQGSHALKRHSYLSASIRQVATESLQSSLHEKLTMRKPIFTYDYLSPTPSHLLNISLADFLPQSCYPPGFTIGDLELPRIPRVNVVSPSSRLPQGHHLIYFSPQVPSSKLLPDGTDPLQSPGDPFVRRMWAGGMLHFDNHLRDQPELNNRRVYCREYIPSVIVKGLDGDEKVYVNIERQIGYVGTTPENEALSDSGPDESLVNSEIRYPAAITEIRNIVFMREKPVAAIKEDVARPGKTLKPPHAADFSVTLVPSQSLLFRFSALTFNAHSIHLDPRYCREVEGYRNLLVHGPLTLVLMLSVLRSQLKAGEKVKTFDYKNLVPLYANESLKVCVRKYGTREDKYEVWIEGREGGYAVKGNAVIEQTQAKGS</sequence>
<dbReference type="GO" id="GO:0005739">
    <property type="term" value="C:mitochondrion"/>
    <property type="evidence" value="ECO:0007669"/>
    <property type="project" value="TreeGrafter"/>
</dbReference>
<proteinExistence type="predicted"/>
<name>A0A0C3GXC1_OIDMZ</name>
<dbReference type="AlphaFoldDB" id="A0A0C3GXC1"/>
<dbReference type="SUPFAM" id="SSF54637">
    <property type="entry name" value="Thioesterase/thiol ester dehydrase-isomerase"/>
    <property type="match status" value="1"/>
</dbReference>
<dbReference type="GO" id="GO:0019171">
    <property type="term" value="F:(3R)-hydroxyacyl-[acyl-carrier-protein] dehydratase activity"/>
    <property type="evidence" value="ECO:0007669"/>
    <property type="project" value="TreeGrafter"/>
</dbReference>